<keyword evidence="2" id="KW-0808">Transferase</keyword>
<feature type="repeat" description="TPR" evidence="1">
    <location>
        <begin position="56"/>
        <end position="89"/>
    </location>
</feature>
<name>A0A2X1AGV1_BREDI</name>
<dbReference type="PANTHER" id="PTHR44998:SF1">
    <property type="entry name" value="UDP-N-ACETYLGLUCOSAMINE--PEPTIDE N-ACETYLGLUCOSAMINYLTRANSFERASE 110 KDA SUBUNIT"/>
    <property type="match status" value="1"/>
</dbReference>
<evidence type="ECO:0000256" key="1">
    <source>
        <dbReference type="PROSITE-ProRule" id="PRU00339"/>
    </source>
</evidence>
<keyword evidence="1" id="KW-0802">TPR repeat</keyword>
<dbReference type="SUPFAM" id="SSF48452">
    <property type="entry name" value="TPR-like"/>
    <property type="match status" value="1"/>
</dbReference>
<proteinExistence type="predicted"/>
<dbReference type="Gene3D" id="1.25.40.10">
    <property type="entry name" value="Tetratricopeptide repeat domain"/>
    <property type="match status" value="2"/>
</dbReference>
<organism evidence="2 3">
    <name type="scientific">Brevundimonas diminuta</name>
    <name type="common">Pseudomonas diminuta</name>
    <dbReference type="NCBI Taxonomy" id="293"/>
    <lineage>
        <taxon>Bacteria</taxon>
        <taxon>Pseudomonadati</taxon>
        <taxon>Pseudomonadota</taxon>
        <taxon>Alphaproteobacteria</taxon>
        <taxon>Caulobacterales</taxon>
        <taxon>Caulobacteraceae</taxon>
        <taxon>Brevundimonas</taxon>
    </lineage>
</organism>
<dbReference type="SMART" id="SM00028">
    <property type="entry name" value="TPR"/>
    <property type="match status" value="3"/>
</dbReference>
<gene>
    <name evidence="2" type="ORF">NCTC11165_01476</name>
</gene>
<reference evidence="2 3" key="1">
    <citation type="submission" date="2018-06" db="EMBL/GenBank/DDBJ databases">
        <authorList>
            <consortium name="Pathogen Informatics"/>
            <person name="Doyle S."/>
        </authorList>
    </citation>
    <scope>NUCLEOTIDE SEQUENCE [LARGE SCALE GENOMIC DNA]</scope>
    <source>
        <strain evidence="2 3">NCTC11165</strain>
    </source>
</reference>
<dbReference type="PROSITE" id="PS50005">
    <property type="entry name" value="TPR"/>
    <property type="match status" value="2"/>
</dbReference>
<dbReference type="Proteomes" id="UP000250358">
    <property type="component" value="Unassembled WGS sequence"/>
</dbReference>
<dbReference type="InterPro" id="IPR019734">
    <property type="entry name" value="TPR_rpt"/>
</dbReference>
<dbReference type="PANTHER" id="PTHR44998">
    <property type="match status" value="1"/>
</dbReference>
<protein>
    <submittedName>
        <fullName evidence="2">Predicted O-linked N-acetylglucosamine transferase, SPINDLY family</fullName>
    </submittedName>
</protein>
<feature type="repeat" description="TPR" evidence="1">
    <location>
        <begin position="90"/>
        <end position="123"/>
    </location>
</feature>
<accession>A0A2X1AGV1</accession>
<dbReference type="GO" id="GO:0016740">
    <property type="term" value="F:transferase activity"/>
    <property type="evidence" value="ECO:0007669"/>
    <property type="project" value="UniProtKB-KW"/>
</dbReference>
<sequence length="277" mass="30684">MGLGMKASAALGRWVRGGASNPRAALMKRAQAAKAERDWRGAAEMYRQALELRDAFGPRVQLGHMLKEAGELEAAETEYVRALAMKPTDADLHLQMGHFYFVKGDPDESVRFYRKAVELAPGDPGLLEALRTGERRAADAPFAQSLETAMKAMAVGRWREAEAGFQILEAAGRRDYLNLHGHALKEQGRLDEAIRLYRDYASHVAKEGGAAVYEAEVQLAQALQLVGRFSEAAVRYSTARDLKMAREGWTGSVDELLEEIRNCLKRVHPSLDAGFIR</sequence>
<dbReference type="InterPro" id="IPR011990">
    <property type="entry name" value="TPR-like_helical_dom_sf"/>
</dbReference>
<evidence type="ECO:0000313" key="2">
    <source>
        <dbReference type="EMBL" id="SPU44078.1"/>
    </source>
</evidence>
<dbReference type="Pfam" id="PF13414">
    <property type="entry name" value="TPR_11"/>
    <property type="match status" value="1"/>
</dbReference>
<evidence type="ECO:0000313" key="3">
    <source>
        <dbReference type="Proteomes" id="UP000250358"/>
    </source>
</evidence>
<dbReference type="EMBL" id="UAQM01000011">
    <property type="protein sequence ID" value="SPU44078.1"/>
    <property type="molecule type" value="Genomic_DNA"/>
</dbReference>
<dbReference type="AlphaFoldDB" id="A0A2X1AGV1"/>